<dbReference type="Pfam" id="PF00027">
    <property type="entry name" value="cNMP_binding"/>
    <property type="match status" value="2"/>
</dbReference>
<keyword evidence="2 8" id="KW-0479">Metal-binding</keyword>
<dbReference type="Proteomes" id="UP000054558">
    <property type="component" value="Unassembled WGS sequence"/>
</dbReference>
<comment type="catalytic activity">
    <reaction evidence="7">
        <text>all-trans-zeaxanthin + 2 O2 = 4,9-dimethyldodeca-2,4,6,8,10-pentaenedial + 2 (3R)-hydroxy-beta-ionone</text>
        <dbReference type="Rhea" id="RHEA:26393"/>
        <dbReference type="ChEBI" id="CHEBI:15379"/>
        <dbReference type="ChEBI" id="CHEBI:27547"/>
        <dbReference type="ChEBI" id="CHEBI:53171"/>
        <dbReference type="ChEBI" id="CHEBI:53173"/>
        <dbReference type="EC" id="1.14.99.n4"/>
    </reaction>
</comment>
<evidence type="ECO:0000256" key="4">
    <source>
        <dbReference type="ARBA" id="ARBA00023002"/>
    </source>
</evidence>
<dbReference type="PANTHER" id="PTHR10543">
    <property type="entry name" value="BETA-CAROTENE DIOXYGENASE"/>
    <property type="match status" value="1"/>
</dbReference>
<name>A0A1Y1I102_KLENI</name>
<feature type="binding site" evidence="8">
    <location>
        <position position="663"/>
    </location>
    <ligand>
        <name>Fe cation</name>
        <dbReference type="ChEBI" id="CHEBI:24875"/>
        <note>catalytic</note>
    </ligand>
</feature>
<dbReference type="EMBL" id="DF237145">
    <property type="protein sequence ID" value="GAQ84595.1"/>
    <property type="molecule type" value="Genomic_DNA"/>
</dbReference>
<evidence type="ECO:0000256" key="2">
    <source>
        <dbReference type="ARBA" id="ARBA00022723"/>
    </source>
</evidence>
<dbReference type="PROSITE" id="PS50042">
    <property type="entry name" value="CNMP_BINDING_3"/>
    <property type="match status" value="2"/>
</dbReference>
<evidence type="ECO:0000256" key="9">
    <source>
        <dbReference type="SAM" id="MobiDB-lite"/>
    </source>
</evidence>
<evidence type="ECO:0000256" key="8">
    <source>
        <dbReference type="PIRSR" id="PIRSR604294-1"/>
    </source>
</evidence>
<evidence type="ECO:0000256" key="5">
    <source>
        <dbReference type="ARBA" id="ARBA00023004"/>
    </source>
</evidence>
<feature type="domain" description="Cyclic nucleotide-binding" evidence="10">
    <location>
        <begin position="350"/>
        <end position="453"/>
    </location>
</feature>
<evidence type="ECO:0000256" key="7">
    <source>
        <dbReference type="ARBA" id="ARBA00048709"/>
    </source>
</evidence>
<dbReference type="InterPro" id="IPR018488">
    <property type="entry name" value="cNMP-bd_CS"/>
</dbReference>
<dbReference type="EC" id="1.14.99.n4" evidence="6"/>
<evidence type="ECO:0000256" key="6">
    <source>
        <dbReference type="ARBA" id="ARBA00039084"/>
    </source>
</evidence>
<feature type="binding site" evidence="8">
    <location>
        <position position="976"/>
    </location>
    <ligand>
        <name>Fe cation</name>
        <dbReference type="ChEBI" id="CHEBI:24875"/>
        <note>catalytic</note>
    </ligand>
</feature>
<evidence type="ECO:0000256" key="1">
    <source>
        <dbReference type="ARBA" id="ARBA00006787"/>
    </source>
</evidence>
<evidence type="ECO:0000313" key="11">
    <source>
        <dbReference type="EMBL" id="GAQ84595.1"/>
    </source>
</evidence>
<reference evidence="11 12" key="1">
    <citation type="journal article" date="2014" name="Nat. Commun.">
        <title>Klebsormidium flaccidum genome reveals primary factors for plant terrestrial adaptation.</title>
        <authorList>
            <person name="Hori K."/>
            <person name="Maruyama F."/>
            <person name="Fujisawa T."/>
            <person name="Togashi T."/>
            <person name="Yamamoto N."/>
            <person name="Seo M."/>
            <person name="Sato S."/>
            <person name="Yamada T."/>
            <person name="Mori H."/>
            <person name="Tajima N."/>
            <person name="Moriyama T."/>
            <person name="Ikeuchi M."/>
            <person name="Watanabe M."/>
            <person name="Wada H."/>
            <person name="Kobayashi K."/>
            <person name="Saito M."/>
            <person name="Masuda T."/>
            <person name="Sasaki-Sekimoto Y."/>
            <person name="Mashiguchi K."/>
            <person name="Awai K."/>
            <person name="Shimojima M."/>
            <person name="Masuda S."/>
            <person name="Iwai M."/>
            <person name="Nobusawa T."/>
            <person name="Narise T."/>
            <person name="Kondo S."/>
            <person name="Saito H."/>
            <person name="Sato R."/>
            <person name="Murakawa M."/>
            <person name="Ihara Y."/>
            <person name="Oshima-Yamada Y."/>
            <person name="Ohtaka K."/>
            <person name="Satoh M."/>
            <person name="Sonobe K."/>
            <person name="Ishii M."/>
            <person name="Ohtani R."/>
            <person name="Kanamori-Sato M."/>
            <person name="Honoki R."/>
            <person name="Miyazaki D."/>
            <person name="Mochizuki H."/>
            <person name="Umetsu J."/>
            <person name="Higashi K."/>
            <person name="Shibata D."/>
            <person name="Kamiya Y."/>
            <person name="Sato N."/>
            <person name="Nakamura Y."/>
            <person name="Tabata S."/>
            <person name="Ida S."/>
            <person name="Kurokawa K."/>
            <person name="Ohta H."/>
        </authorList>
    </citation>
    <scope>NUCLEOTIDE SEQUENCE [LARGE SCALE GENOMIC DNA]</scope>
    <source>
        <strain evidence="11 12">NIES-2285</strain>
    </source>
</reference>
<dbReference type="SMART" id="SM00100">
    <property type="entry name" value="cNMP"/>
    <property type="match status" value="2"/>
</dbReference>
<feature type="binding site" evidence="8">
    <location>
        <position position="785"/>
    </location>
    <ligand>
        <name>Fe cation</name>
        <dbReference type="ChEBI" id="CHEBI:24875"/>
        <note>catalytic</note>
    </ligand>
</feature>
<feature type="domain" description="Cyclic nucleotide-binding" evidence="10">
    <location>
        <begin position="248"/>
        <end position="347"/>
    </location>
</feature>
<keyword evidence="12" id="KW-1185">Reference proteome</keyword>
<protein>
    <recommendedName>
        <fullName evidence="6">carotenoid 9,10-dioxygenase</fullName>
        <ecNumber evidence="6">1.14.99.n4</ecNumber>
    </recommendedName>
</protein>
<evidence type="ECO:0000259" key="10">
    <source>
        <dbReference type="PROSITE" id="PS50042"/>
    </source>
</evidence>
<organism evidence="11 12">
    <name type="scientific">Klebsormidium nitens</name>
    <name type="common">Green alga</name>
    <name type="synonym">Ulothrix nitens</name>
    <dbReference type="NCBI Taxonomy" id="105231"/>
    <lineage>
        <taxon>Eukaryota</taxon>
        <taxon>Viridiplantae</taxon>
        <taxon>Streptophyta</taxon>
        <taxon>Klebsormidiophyceae</taxon>
        <taxon>Klebsormidiales</taxon>
        <taxon>Klebsormidiaceae</taxon>
        <taxon>Klebsormidium</taxon>
    </lineage>
</organism>
<keyword evidence="4" id="KW-0560">Oxidoreductase</keyword>
<dbReference type="GO" id="GO:0016121">
    <property type="term" value="P:carotene catabolic process"/>
    <property type="evidence" value="ECO:0000318"/>
    <property type="project" value="GO_Central"/>
</dbReference>
<accession>A0A1Y1I102</accession>
<dbReference type="STRING" id="105231.A0A1Y1I102"/>
<feature type="binding site" evidence="8">
    <location>
        <position position="716"/>
    </location>
    <ligand>
        <name>Fe cation</name>
        <dbReference type="ChEBI" id="CHEBI:24875"/>
        <note>catalytic</note>
    </ligand>
</feature>
<feature type="region of interest" description="Disordered" evidence="9">
    <location>
        <begin position="111"/>
        <end position="139"/>
    </location>
</feature>
<sequence length="994" mass="108950">MAIAQLVPRGSLACRQDLLASHYIASREIHWRSSNFTRRSQPLSETGQCAPLIARRTQLATFSAKGASWKIGTSKATAQTETQVVCPGPDTDELGTYTRVLAKRQLYRQRGRRSKCPAKRRPAPTWAAEGGTAQVTSAGPGADVIRGPCTHIAKGTFLSENQRKEVAEVFAHHGGKLIRSGQLLQALAAIGERWSKQEAEKALHEAGGSLDSVDALDRLLHDVSAAATAVQMCLPGNEESTRVLRPLMSRRVYKRGETLVNQGEIGTEFFALAAGSVSVIKDGQRIGGMRAPDYFGELALHTQAPRAVTIQAADDVTVYVLREADYAKHIKEQNADKRAKYGAFLASVPLLKDMEPYDRLKLCDALKEQQFQDNELIIQEGEDGARMYIVTEGEVVIVKSFDSKQPVQVAVIKPGGFFGERSIVKSERRAASALCHGPVQCVSLDRLSFLRMLQSQATSGIIQNSVKGYRTAADANQVYTLGALVSLQLLDAAAYEDEAYAMEVVEGHVPTDLDGVLYRNGPASLKGVGGWPLNNPVDGDGCIAAFSFSRGKVYLRKRVVRTSAFEREKATGKSSSRGAFGTVKDGGYLANLLDLRVKNAANTNVVFWGGRLLALWEAGLPHELDPETLETRGVTDLNGALTSVMYPVLRWVDPPFQPAFAAHPRIDPVKKRFVSFGATTFPHALHDRMRVTCYEWDADWRLVFTRSVWAPFTLLHDFCITPNYYVFLYTPGKMDLPKFILDPKAGIAGAVKFSNTAGGEIMLVSRHHPTAPPQTFKTAPLSALHHANAFEDGLGNVVLDTLKYMRIPMQYLRTTSADSAAYPPLEFLPASNVVRLRLDLNTKQTTIETLDKRNGEFAAIHPERVGYSARFIYTASCQVPEGGALFDALRKVDTSGKTPPQIWGESPTVYVGEPVFVPRGGQRVGAPFEEDAGWVLILLYDTRSLTTDLAVFDAKDITKGPVARLRCRHNMAYGLHGTWAAREDLNRGRGAFSG</sequence>
<dbReference type="AlphaFoldDB" id="A0A1Y1I102"/>
<dbReference type="InterPro" id="IPR000595">
    <property type="entry name" value="cNMP-bd_dom"/>
</dbReference>
<dbReference type="OrthoDB" id="1069523at2759"/>
<dbReference type="Pfam" id="PF03055">
    <property type="entry name" value="RPE65"/>
    <property type="match status" value="1"/>
</dbReference>
<dbReference type="InterPro" id="IPR018490">
    <property type="entry name" value="cNMP-bd_dom_sf"/>
</dbReference>
<gene>
    <name evidence="11" type="ORF">KFL_001960120</name>
</gene>
<dbReference type="GO" id="GO:0009570">
    <property type="term" value="C:chloroplast stroma"/>
    <property type="evidence" value="ECO:0000318"/>
    <property type="project" value="GO_Central"/>
</dbReference>
<proteinExistence type="inferred from homology"/>
<dbReference type="CDD" id="cd00038">
    <property type="entry name" value="CAP_ED"/>
    <property type="match status" value="2"/>
</dbReference>
<comment type="similarity">
    <text evidence="1">Belongs to the carotenoid oxygenase family.</text>
</comment>
<dbReference type="SUPFAM" id="SSF51206">
    <property type="entry name" value="cAMP-binding domain-like"/>
    <property type="match status" value="2"/>
</dbReference>
<dbReference type="Gene3D" id="2.60.120.10">
    <property type="entry name" value="Jelly Rolls"/>
    <property type="match status" value="2"/>
</dbReference>
<evidence type="ECO:0000313" key="12">
    <source>
        <dbReference type="Proteomes" id="UP000054558"/>
    </source>
</evidence>
<dbReference type="PRINTS" id="PR00103">
    <property type="entry name" value="CAMPKINASE"/>
</dbReference>
<dbReference type="PROSITE" id="PS00888">
    <property type="entry name" value="CNMP_BINDING_1"/>
    <property type="match status" value="1"/>
</dbReference>
<keyword evidence="3" id="KW-0223">Dioxygenase</keyword>
<dbReference type="InterPro" id="IPR014710">
    <property type="entry name" value="RmlC-like_jellyroll"/>
</dbReference>
<comment type="cofactor">
    <cofactor evidence="8">
        <name>Fe(2+)</name>
        <dbReference type="ChEBI" id="CHEBI:29033"/>
    </cofactor>
    <text evidence="8">Binds 1 Fe(2+) ion per subunit.</text>
</comment>
<keyword evidence="5 8" id="KW-0408">Iron</keyword>
<dbReference type="GO" id="GO:0046872">
    <property type="term" value="F:metal ion binding"/>
    <property type="evidence" value="ECO:0007669"/>
    <property type="project" value="UniProtKB-KW"/>
</dbReference>
<dbReference type="PROSITE" id="PS00889">
    <property type="entry name" value="CNMP_BINDING_2"/>
    <property type="match status" value="1"/>
</dbReference>
<evidence type="ECO:0000256" key="3">
    <source>
        <dbReference type="ARBA" id="ARBA00022964"/>
    </source>
</evidence>
<dbReference type="GO" id="GO:0010436">
    <property type="term" value="F:carotenoid dioxygenase activity"/>
    <property type="evidence" value="ECO:0000318"/>
    <property type="project" value="GO_Central"/>
</dbReference>
<feature type="compositionally biased region" description="Basic residues" evidence="9">
    <location>
        <begin position="111"/>
        <end position="122"/>
    </location>
</feature>
<dbReference type="InterPro" id="IPR004294">
    <property type="entry name" value="Carotenoid_Oase"/>
</dbReference>
<dbReference type="PANTHER" id="PTHR10543:SF89">
    <property type="entry name" value="CAROTENOID 9,10(9',10')-CLEAVAGE DIOXYGENASE 1"/>
    <property type="match status" value="1"/>
</dbReference>